<gene>
    <name evidence="1" type="ORF">JQX48_15145</name>
</gene>
<organism evidence="1 2">
    <name type="scientific">Marivita cryptomonadis</name>
    <dbReference type="NCBI Taxonomy" id="505252"/>
    <lineage>
        <taxon>Bacteria</taxon>
        <taxon>Pseudomonadati</taxon>
        <taxon>Pseudomonadota</taxon>
        <taxon>Alphaproteobacteria</taxon>
        <taxon>Rhodobacterales</taxon>
        <taxon>Roseobacteraceae</taxon>
        <taxon>Marivita</taxon>
    </lineage>
</organism>
<name>A0ABS1ZXB9_9RHOB</name>
<sequence>MGAVTLAIGQTVPWNASWSAEERFEIRPCKYAGNRLAVWQPFKPGEGKPIFAKPHNVRQRKSIAEMRCTVCGEKTVMGRRWWWPRGQRQGQWWMTTEAPVHSACADLAIMLCPELRKCGHPPMHFPETHTVLFGLVGGEQFERDFGISTGGRDVVGSLKLAWRVGRHTGLPWFLEDAL</sequence>
<comment type="caution">
    <text evidence="1">The sequence shown here is derived from an EMBL/GenBank/DDBJ whole genome shotgun (WGS) entry which is preliminary data.</text>
</comment>
<keyword evidence="2" id="KW-1185">Reference proteome</keyword>
<accession>A0ABS1ZXB9</accession>
<evidence type="ECO:0000313" key="2">
    <source>
        <dbReference type="Proteomes" id="UP000809440"/>
    </source>
</evidence>
<reference evidence="1 2" key="1">
    <citation type="submission" date="2021-01" db="EMBL/GenBank/DDBJ databases">
        <title>Diatom-associated Roseobacters Show Island Model of Population Structure.</title>
        <authorList>
            <person name="Qu L."/>
            <person name="Feng X."/>
            <person name="Chen Y."/>
            <person name="Li L."/>
            <person name="Wang X."/>
            <person name="Hu Z."/>
            <person name="Wang H."/>
            <person name="Luo H."/>
        </authorList>
    </citation>
    <scope>NUCLEOTIDE SEQUENCE [LARGE SCALE GENOMIC DNA]</scope>
    <source>
        <strain evidence="1 2">CC28-63</strain>
    </source>
</reference>
<evidence type="ECO:0000313" key="1">
    <source>
        <dbReference type="EMBL" id="MBM2418318.1"/>
    </source>
</evidence>
<proteinExistence type="predicted"/>
<protein>
    <submittedName>
        <fullName evidence="1">Uncharacterized protein</fullName>
    </submittedName>
</protein>
<dbReference type="RefSeq" id="WP_238942969.1">
    <property type="nucleotide sequence ID" value="NZ_JAFBXP010000013.1"/>
</dbReference>
<dbReference type="Proteomes" id="UP000809440">
    <property type="component" value="Unassembled WGS sequence"/>
</dbReference>
<dbReference type="EMBL" id="JAFBXF010000010">
    <property type="protein sequence ID" value="MBM2418318.1"/>
    <property type="molecule type" value="Genomic_DNA"/>
</dbReference>